<dbReference type="InterPro" id="IPR022385">
    <property type="entry name" value="Rhs_assc_core"/>
</dbReference>
<evidence type="ECO:0000313" key="8">
    <source>
        <dbReference type="Proteomes" id="UP000031192"/>
    </source>
</evidence>
<evidence type="ECO:0000259" key="6">
    <source>
        <dbReference type="Pfam" id="PF12256"/>
    </source>
</evidence>
<dbReference type="EMBL" id="AZNH01000012">
    <property type="protein sequence ID" value="KID88254.1"/>
    <property type="molecule type" value="Genomic_DNA"/>
</dbReference>
<dbReference type="PANTHER" id="PTHR32305">
    <property type="match status" value="1"/>
</dbReference>
<dbReference type="GO" id="GO:0005737">
    <property type="term" value="C:cytoplasm"/>
    <property type="evidence" value="ECO:0007669"/>
    <property type="project" value="InterPro"/>
</dbReference>
<dbReference type="InterPro" id="IPR028994">
    <property type="entry name" value="Integrin_alpha_N"/>
</dbReference>
<organism evidence="7 8">
    <name type="scientific">Metarhizium guizhouense (strain ARSEF 977)</name>
    <dbReference type="NCBI Taxonomy" id="1276136"/>
    <lineage>
        <taxon>Eukaryota</taxon>
        <taxon>Fungi</taxon>
        <taxon>Dikarya</taxon>
        <taxon>Ascomycota</taxon>
        <taxon>Pezizomycotina</taxon>
        <taxon>Sordariomycetes</taxon>
        <taxon>Hypocreomycetidae</taxon>
        <taxon>Hypocreales</taxon>
        <taxon>Clavicipitaceae</taxon>
        <taxon>Metarhizium</taxon>
    </lineage>
</organism>
<feature type="compositionally biased region" description="Polar residues" evidence="4">
    <location>
        <begin position="36"/>
        <end position="49"/>
    </location>
</feature>
<feature type="region of interest" description="Disordered" evidence="4">
    <location>
        <begin position="465"/>
        <end position="486"/>
    </location>
</feature>
<keyword evidence="8" id="KW-1185">Reference proteome</keyword>
<evidence type="ECO:0000313" key="7">
    <source>
        <dbReference type="EMBL" id="KID88254.1"/>
    </source>
</evidence>
<feature type="domain" description="Insecticide toxin TcdB middle/C-terminal" evidence="5">
    <location>
        <begin position="878"/>
        <end position="1005"/>
    </location>
</feature>
<evidence type="ECO:0000256" key="1">
    <source>
        <dbReference type="ARBA" id="ARBA00004613"/>
    </source>
</evidence>
<feature type="region of interest" description="Disordered" evidence="4">
    <location>
        <begin position="30"/>
        <end position="75"/>
    </location>
</feature>
<dbReference type="HOGENOM" id="CLU_000672_1_0_1"/>
<dbReference type="SUPFAM" id="SSF69318">
    <property type="entry name" value="Integrin alpha N-terminal domain"/>
    <property type="match status" value="1"/>
</dbReference>
<dbReference type="Pfam" id="PF12256">
    <property type="entry name" value="TcdB_toxin_midN"/>
    <property type="match status" value="1"/>
</dbReference>
<accession>A0A0B4I5R8</accession>
<dbReference type="Gene3D" id="2.180.10.10">
    <property type="entry name" value="RHS repeat-associated core"/>
    <property type="match status" value="1"/>
</dbReference>
<proteinExistence type="predicted"/>
<comment type="subcellular location">
    <subcellularLocation>
        <location evidence="1">Secreted</location>
    </subcellularLocation>
</comment>
<dbReference type="PANTHER" id="PTHR32305:SF15">
    <property type="entry name" value="PROTEIN RHSA-RELATED"/>
    <property type="match status" value="1"/>
</dbReference>
<dbReference type="InterPro" id="IPR022045">
    <property type="entry name" value="TcdB_toxin_mid/N"/>
</dbReference>
<evidence type="ECO:0000256" key="2">
    <source>
        <dbReference type="ARBA" id="ARBA00022525"/>
    </source>
</evidence>
<dbReference type="GO" id="GO:0005576">
    <property type="term" value="C:extracellular region"/>
    <property type="evidence" value="ECO:0007669"/>
    <property type="project" value="UniProtKB-SubCell"/>
</dbReference>
<evidence type="ECO:0000259" key="5">
    <source>
        <dbReference type="Pfam" id="PF12255"/>
    </source>
</evidence>
<evidence type="ECO:0000256" key="4">
    <source>
        <dbReference type="SAM" id="MobiDB-lite"/>
    </source>
</evidence>
<evidence type="ECO:0000256" key="3">
    <source>
        <dbReference type="ARBA" id="ARBA00023026"/>
    </source>
</evidence>
<dbReference type="Proteomes" id="UP000031192">
    <property type="component" value="Unassembled WGS sequence"/>
</dbReference>
<dbReference type="InterPro" id="IPR050708">
    <property type="entry name" value="T6SS_VgrG/RHS"/>
</dbReference>
<feature type="domain" description="Insecticide toxin TcdB middle/N-terminal" evidence="6">
    <location>
        <begin position="714"/>
        <end position="813"/>
    </location>
</feature>
<dbReference type="InterPro" id="IPR003284">
    <property type="entry name" value="Sal_SpvB"/>
</dbReference>
<dbReference type="NCBIfam" id="TIGR03696">
    <property type="entry name" value="Rhs_assc_core"/>
    <property type="match status" value="1"/>
</dbReference>
<protein>
    <submittedName>
        <fullName evidence="7">RHS repeat-associated core domain protein</fullName>
    </submittedName>
</protein>
<dbReference type="PRINTS" id="PR01341">
    <property type="entry name" value="SALSPVBPROT"/>
</dbReference>
<dbReference type="Pfam" id="PF12255">
    <property type="entry name" value="TcdB_toxin_midC"/>
    <property type="match status" value="1"/>
</dbReference>
<reference evidence="7 8" key="1">
    <citation type="journal article" date="2014" name="Proc. Natl. Acad. Sci. U.S.A.">
        <title>Trajectory and genomic determinants of fungal-pathogen speciation and host adaptation.</title>
        <authorList>
            <person name="Hu X."/>
            <person name="Xiao G."/>
            <person name="Zheng P."/>
            <person name="Shang Y."/>
            <person name="Su Y."/>
            <person name="Zhang X."/>
            <person name="Liu X."/>
            <person name="Zhan S."/>
            <person name="St Leger R.J."/>
            <person name="Wang C."/>
        </authorList>
    </citation>
    <scope>NUCLEOTIDE SEQUENCE [LARGE SCALE GENOMIC DNA]</scope>
    <source>
        <strain evidence="7 8">ARSEF 977</strain>
    </source>
</reference>
<comment type="caution">
    <text evidence="7">The sequence shown here is derived from an EMBL/GenBank/DDBJ whole genome shotgun (WGS) entry which is preliminary data.</text>
</comment>
<gene>
    <name evidence="7" type="ORF">MGU_04664</name>
</gene>
<keyword evidence="2" id="KW-0964">Secreted</keyword>
<feature type="region of interest" description="Disordered" evidence="4">
    <location>
        <begin position="1365"/>
        <end position="1391"/>
    </location>
</feature>
<keyword evidence="3" id="KW-0843">Virulence</keyword>
<dbReference type="Pfam" id="PF03534">
    <property type="entry name" value="SpvB"/>
    <property type="match status" value="1"/>
</dbReference>
<dbReference type="InterPro" id="IPR022044">
    <property type="entry name" value="TcdB_toxin_mid/C"/>
</dbReference>
<sequence length="2400" mass="264768">MPGGGVALVDISVCECVFLSVTDADVGLKKKKRSTNDSQSQVGQGNSRDLANDVPASSIYNDPGRMTANGANRRSNSEKFNVKVDTQTGGATCTIPILTSFGRLSDVDPVLSLEYSSGAAGSSGVFSMGWRLAGVDSISRKTSRGVPTYDDDADADVFVHSALGDLVPSDKPTRTIDGHNVREYRARVEGQPTHVEQWRMTDGADTFWRVTSSNNIVAIYGLSDSDRIICQTGLGPSAKKKVFSWLALEQYDSHGNHIVYTYKPEDNVCKSGVFDDTHSSFSQRYLKSIQYGNATPSRSVDDWNVVTRPSDWLFEVVFDFGEHNDERPTTMAESAWNRRHDPFSTYNSGFEIRTYRRCSRVLMFHHFPSELDERSGASFLASSVQKGHSPKGDNDYWTLAMPPVELWYTKGPTDLADLPVEEMDLRMSGLDTSMAQWVDLDGEGAPGIFTKSKGGEWYYQRNVTRADGPPEVGEPRPVSTLPSMTQSAVEDWRFEDVRGTGSQPNLDNPEDYRSVDLSGTGTADLLSMAPSAGGSLVWHSSLGSDGFGPAQAAIGAPVLSLGDPTSLIQLCDMTDDGLADMVEIRNGNVSYWPNTGHGTFGCRIIMGNAPLMAAGDLFSPQRVRLADITGSGTTDLLYVRPEGGAVAYYNRSGNDWSDGDVIPGFHLLDRASAVDILDLGGQGLTSLCWVSDLYRGGGDDDAGSASGLSTVRFVNLSGLQRPGLLEKWSNGTGLETTCTYKSSFSFYSEDEAQGTPWTTKLPFPLLCVSQTVTVDQDTQTSSTARYAYHNGYYDYTEKIFRGFQMVETWDAEVFDSMTASPFQRPPVLTREWFYIGVGRVDESSRLPWSYEIDAPRHDTIASATIPLSGTDVAVSAEAYRALAGQSRRKEVFSADPSDPKAAFPYLISQQTYDVVLRQTAPARLVCRVDGREEVTAHYERATVKDEQDQPELSIQDSRVKHRLTLQTDDYGNVLLEALVEYGKPSSQLPNADDQRKQEETVVSYTEMKYTNAAESETYSQSPLSAEVQKYRVFPATAISGKDRYAWKMIAQDDACFLREAVEIPLDADVDEQLKHANTEGYRVLLADHRTIYTSTDLLEALPVGVVAEFSVVDRKYQLVFTSNYLQEVFGDAKPAANMEVLAAQFKGGGYVELNGEKGKWWTQSSRSIFGDDDPGHRLKAARTSFFIPSGEVDAYGNTSTVELDQYYLLAMKTINAVWAAQYPLVQTAPDPLGRAVGVAVLGNEGDNTGNSLDGFKGEVDQQTLDAFFTTPCGDTARSLLAKASQRTIYDIDSYRRSGVPSRVAELARHDHVGKGTDVSPITVRITYLGGGGVGIQSTLLSSDTGKTEWDFDGWVINDNKGQPVQKFQPSRASSHAFRPLPPPSDGTVPVTTTLRDPLGRVLGVLYPDHTWSKTRFTPWTKADYDAGNTSNVEDPATDDDVGSYFERLPRSLYYPTWRQKRMADGSSAEDKIAARQGDVYADAPTITHLDAPGRTILTETGNGVDTRHARVDYNPRGQVGRLRDALDRTAEKVSYDLLGRQLHTANMDRGRRWLLSDSDGLPLLSWSDKQTRKRSEYDALRRLKSVWRLSSEEHAVEMEVTKMTYGEGRPDDAASNLHGQVYQCRDQAGLLTNSKFDVLGGCTVSTRRYANEYRNMLDWSSVKDEEAALEKDEHKTECRYNALNLPVDNVASDLGMTRRQYDVAGRLAALESFKRDGTGAATSSTKSIKYNANGMITDLMYGDKTRSINTYDEQTQRLVATRTIRTTDNAVLQDVSYTCDCRAKVVQTKDTAKIVVNDADSTFNDDKPAGDSKTIRYTETYAYDKAGNILIMSNTPNTAGYTGWTRTYTYAEQSCITAWETSNRLTRTEAGKVTEEHKYEGDAGRQGCMTYIPGYSHLSWNDDDRLHSFSTQNVGADSGNTPEMTWYAYDAEGTRVRKVTDRYRNKNDNQPRKSKDIQYLPMGDIFSLYTGDDLQPSRVTYTLNVADAALGSTPISLVEHSTSSPTTLVRYRLGERLEVDPGAKVVSYNEFSPFGSGTYQASNTDAPRAYRFASYRWDSESGLYACGARYYAPWLGRWTSADPIGAADGLNLFAYVRNDPINFDDAGGTIKNRKYNRSLSESSSHEQASGSSGTFSSLRDIPAAVAHRLGSSLFDANPPPPVASGFIRLWRATDQARGTQFVRFGDVSAVRTTSIGNFNRPGEPAAYWAATRASAEAHAKHLMRADKKALTHMDVPESVLESGTAGVHNYGPEASAQWRERVGYYSIPDNRLASEIKQRNRQNQIFSTMNEHNLSEWDDAEKMVNQTYDEPAETTRANDTAARILAERAAEVTIGAETPVILNSRSTVFELENGPEMQYAFKRGAYGRLTGYRSGLPICSLHIVAVKALEPSGPQEGAIV</sequence>
<name>A0A0B4I5R8_METGA</name>